<gene>
    <name evidence="2" type="ORF">PS938_00879</name>
</gene>
<dbReference type="InterPro" id="IPR046673">
    <property type="entry name" value="ToxA_N"/>
</dbReference>
<evidence type="ECO:0000259" key="1">
    <source>
        <dbReference type="Pfam" id="PF20178"/>
    </source>
</evidence>
<dbReference type="Proteomes" id="UP000327191">
    <property type="component" value="Unassembled WGS sequence"/>
</dbReference>
<protein>
    <recommendedName>
        <fullName evidence="1">Dermonecrotic toxin N-terminal domain-containing protein</fullName>
    </recommendedName>
</protein>
<sequence>MATPSLPPHLTALLAVARKIQTLFAARSSLQVVAARDLQKTLRCNYPQLVITDSTPVLMSPQYEYVDQAVRKARFSRSSMTDELINRFVDDKLVDYSEGQVITDQPDAQPVVPGALKNFDAQTAVNDCGARLLQLCQQALLDDWSELSETAQTRFELLAALLKDALRDVARQTPTLDAKQQQMIADVLQTPDNNLRTGTTRAYLIDHWGEQGGKQFELLRGMVLVSSQGATTDVVLFTLAAGIEVFASQAALGAALFNRMTGLAPGSLMQWRLFEPDTNIFDGFALTFLVKQLADLEYAVAHGRGSPYWSAALLDRAHELATGDFDSLDLKPHSDLQRLYAAMPLWLKQANRDVRGLFSEYFEALGTLFKQADWKFFSDGLPSILDYTRQKLMDKYPQPETLKPDDVVVTIHTVRGVSAAGGFPVRIITTLLNVALENLGGLPGNSITLKRRDGSAVPSWMTPETIKQWISEVDIGQNYPALIASSLKDDEIEVSWRRRRFLQQLRIELPMLALELFARGQAGFTRTAYRMVVAVMSKRAEDRYVAQKAIVLRPLTFKAGALSEPDTVTNMFVIGPRDFEQGPQILYCPMSATKLQAFASHQALFEAIKRPGQLQQQVLAWMSETGRATYQAGGFQDPHFNSIDGLTMLIDAMTSKPAQLGREEVEGDYGEHLYKSQVQALMEQADRQSVSNSENRWARRKEGLYLGLNSVMPFVTGPLAAVGWLLVAWDVQQQINVVRGNKAEGKEVAMAGFLMNMALVMAHYSRTNIESALDEASSSETQEASQGARIIDADVVPGEAVVPVVASDNPQVLTPQTSVARALCMPTARVDYGWITPSSRLTASQEASLNAFTVSEPQRAESITSGLNTGLHEALGQLYVHVKDDWFKVSRFSEGVRIASAESDGRPGPWLKSNGRGGWMLDLRLRLLGGSSSEQASTTAQAGVELKTRFDALYAEFDGQAWVEVNTQEALGKVQNPATGIRQLSSELARVETLGGRAKQLSELLEQRRRFEVVSGFSTMRSAFLGRQIRCLRAQIVLKSALRQLRYTELGGPQQDISVLSLSDFARTSITSQNRLALFQLGKLHEQVIGLHRQAYLLLGQMRRTAVTGDAQLSELDVAPWADQRAMVAWQEAGLRPKMLYCLKQSTVGQPLEQLAQITLLCQVKLSTYRRLQGAERPELETRIRVMNDVIDALAWADVRLGRLSGTSGDFFDQAAFNDFRKYLQQLRANVLKDVLKQYAQRAGETRKKQFARQTLRVQSREWGALIGEKSLNPDIGDALTFTDPYSRRVYATFEKTTTSGQVDWTLRRVPRAPVSSALHYLRAAELKQLGERCRERLPTLEADLRLAPRTIRRELEALAQSMLQLREHFAGEAPIDKQWHQQMTDQASDLKTLAREAYARMVLAREPTAAGVEDLLAEGVISIKEVPGTGIVSGEGRVPLFRCFYISKVAPSSDAVTTPQIIWFAHFRYPVGTVSRSGVDFSRAYLRRYADPYLSFEQRFGEARDLERRLSLMRSTLDPKSAQQLFFTEGPVS</sequence>
<proteinExistence type="predicted"/>
<reference evidence="2 3" key="1">
    <citation type="submission" date="2019-09" db="EMBL/GenBank/DDBJ databases">
        <authorList>
            <person name="Chandra G."/>
            <person name="Truman W A."/>
        </authorList>
    </citation>
    <scope>NUCLEOTIDE SEQUENCE [LARGE SCALE GENOMIC DNA]</scope>
    <source>
        <strain evidence="2">PS938</strain>
    </source>
</reference>
<dbReference type="RefSeq" id="WP_150672062.1">
    <property type="nucleotide sequence ID" value="NZ_CABVJE010000003.1"/>
</dbReference>
<feature type="domain" description="Dermonecrotic toxin N-terminal" evidence="1">
    <location>
        <begin position="379"/>
        <end position="609"/>
    </location>
</feature>
<dbReference type="OrthoDB" id="6729989at2"/>
<accession>A0A5E7SAB0</accession>
<name>A0A5E7SAB0_PSEFL</name>
<organism evidence="2 3">
    <name type="scientific">Pseudomonas fluorescens</name>
    <dbReference type="NCBI Taxonomy" id="294"/>
    <lineage>
        <taxon>Bacteria</taxon>
        <taxon>Pseudomonadati</taxon>
        <taxon>Pseudomonadota</taxon>
        <taxon>Gammaproteobacteria</taxon>
        <taxon>Pseudomonadales</taxon>
        <taxon>Pseudomonadaceae</taxon>
        <taxon>Pseudomonas</taxon>
    </lineage>
</organism>
<evidence type="ECO:0000313" key="2">
    <source>
        <dbReference type="EMBL" id="VVP83179.1"/>
    </source>
</evidence>
<dbReference type="Pfam" id="PF20178">
    <property type="entry name" value="ToxA_N"/>
    <property type="match status" value="1"/>
</dbReference>
<evidence type="ECO:0000313" key="3">
    <source>
        <dbReference type="Proteomes" id="UP000327191"/>
    </source>
</evidence>
<dbReference type="EMBL" id="CABVJE010000003">
    <property type="protein sequence ID" value="VVP83179.1"/>
    <property type="molecule type" value="Genomic_DNA"/>
</dbReference>